<evidence type="ECO:0000256" key="1">
    <source>
        <dbReference type="SAM" id="MobiDB-lite"/>
    </source>
</evidence>
<name>M2MN72_BAUPA</name>
<feature type="region of interest" description="Disordered" evidence="1">
    <location>
        <begin position="203"/>
        <end position="236"/>
    </location>
</feature>
<feature type="non-terminal residue" evidence="3">
    <location>
        <position position="284"/>
    </location>
</feature>
<evidence type="ECO:0000259" key="2">
    <source>
        <dbReference type="Pfam" id="PF24625"/>
    </source>
</evidence>
<dbReference type="OrthoDB" id="5321209at2759"/>
<evidence type="ECO:0000313" key="3">
    <source>
        <dbReference type="EMBL" id="EMC92893.1"/>
    </source>
</evidence>
<dbReference type="OMA" id="MREDRIA"/>
<dbReference type="HOGENOM" id="CLU_981942_0_0_1"/>
<dbReference type="InterPro" id="IPR056043">
    <property type="entry name" value="DUF7626"/>
</dbReference>
<feature type="region of interest" description="Disordered" evidence="1">
    <location>
        <begin position="1"/>
        <end position="21"/>
    </location>
</feature>
<dbReference type="AlphaFoldDB" id="M2MN72"/>
<sequence length="284" mass="33034">MLKRGGSPADSERSKKKGRILTGKAAISKPISTDYDTDDARIITLKEQGFSDEYVADKLVEENRIRYVPKSIGARWLRLRKLFEQVENERLDDELSDWHIGEDHHLHESVKHAEKEFERDLKRLEDRKWAQIAKLLEGRLKRKKYSGKACRERFAGLTNGDALLPIELDPDQEGRERMREDRIAAAKALRAQHTTKAQLTEIEKQRRAKERKAEAQEKARISKTKERERKAAKLAKERVKVDRAAARIAIREAKKAATSQFRLEEQWQTDRQKAERQIYAKLTG</sequence>
<reference evidence="3 4" key="1">
    <citation type="journal article" date="2012" name="PLoS Pathog.">
        <title>Diverse lifestyles and strategies of plant pathogenesis encoded in the genomes of eighteen Dothideomycetes fungi.</title>
        <authorList>
            <person name="Ohm R.A."/>
            <person name="Feau N."/>
            <person name="Henrissat B."/>
            <person name="Schoch C.L."/>
            <person name="Horwitz B.A."/>
            <person name="Barry K.W."/>
            <person name="Condon B.J."/>
            <person name="Copeland A.C."/>
            <person name="Dhillon B."/>
            <person name="Glaser F."/>
            <person name="Hesse C.N."/>
            <person name="Kosti I."/>
            <person name="LaButti K."/>
            <person name="Lindquist E.A."/>
            <person name="Lucas S."/>
            <person name="Salamov A.A."/>
            <person name="Bradshaw R.E."/>
            <person name="Ciuffetti L."/>
            <person name="Hamelin R.C."/>
            <person name="Kema G.H.J."/>
            <person name="Lawrence C."/>
            <person name="Scott J.A."/>
            <person name="Spatafora J.W."/>
            <person name="Turgeon B.G."/>
            <person name="de Wit P.J.G.M."/>
            <person name="Zhong S."/>
            <person name="Goodwin S.B."/>
            <person name="Grigoriev I.V."/>
        </authorList>
    </citation>
    <scope>NUCLEOTIDE SEQUENCE [LARGE SCALE GENOMIC DNA]</scope>
    <source>
        <strain evidence="3 4">UAMH 10762</strain>
    </source>
</reference>
<dbReference type="RefSeq" id="XP_007680179.1">
    <property type="nucleotide sequence ID" value="XM_007681989.1"/>
</dbReference>
<dbReference type="GeneID" id="19107246"/>
<feature type="domain" description="DUF7626" evidence="2">
    <location>
        <begin position="34"/>
        <end position="86"/>
    </location>
</feature>
<dbReference type="Proteomes" id="UP000011761">
    <property type="component" value="Unassembled WGS sequence"/>
</dbReference>
<gene>
    <name evidence="3" type="ORF">BAUCODRAFT_114891</name>
</gene>
<protein>
    <recommendedName>
        <fullName evidence="2">DUF7626 domain-containing protein</fullName>
    </recommendedName>
</protein>
<organism evidence="3 4">
    <name type="scientific">Baudoinia panamericana (strain UAMH 10762)</name>
    <name type="common">Angels' share fungus</name>
    <name type="synonym">Baudoinia compniacensis (strain UAMH 10762)</name>
    <dbReference type="NCBI Taxonomy" id="717646"/>
    <lineage>
        <taxon>Eukaryota</taxon>
        <taxon>Fungi</taxon>
        <taxon>Dikarya</taxon>
        <taxon>Ascomycota</taxon>
        <taxon>Pezizomycotina</taxon>
        <taxon>Dothideomycetes</taxon>
        <taxon>Dothideomycetidae</taxon>
        <taxon>Mycosphaerellales</taxon>
        <taxon>Teratosphaeriaceae</taxon>
        <taxon>Baudoinia</taxon>
    </lineage>
</organism>
<accession>M2MN72</accession>
<proteinExistence type="predicted"/>
<evidence type="ECO:0000313" key="4">
    <source>
        <dbReference type="Proteomes" id="UP000011761"/>
    </source>
</evidence>
<dbReference type="KEGG" id="bcom:BAUCODRAFT_114891"/>
<dbReference type="eggNOG" id="ENOG502SRRG">
    <property type="taxonomic scope" value="Eukaryota"/>
</dbReference>
<keyword evidence="4" id="KW-1185">Reference proteome</keyword>
<dbReference type="Pfam" id="PF24625">
    <property type="entry name" value="DUF7626"/>
    <property type="match status" value="1"/>
</dbReference>
<dbReference type="EMBL" id="KB445561">
    <property type="protein sequence ID" value="EMC92893.1"/>
    <property type="molecule type" value="Genomic_DNA"/>
</dbReference>